<keyword evidence="1" id="KW-0472">Membrane</keyword>
<sequence length="78" mass="8693">MASYVAASTAAQIVSKGSKWLRLGSCVGSLETVVNVKSRGMGRHKEGRPYGRERAGVGVHMVPAVWVFFIFQYFYFDF</sequence>
<dbReference type="AlphaFoldDB" id="A0A8S9SPH9"/>
<proteinExistence type="predicted"/>
<protein>
    <submittedName>
        <fullName evidence="2">Uncharacterized protein</fullName>
    </submittedName>
</protein>
<reference evidence="2" key="1">
    <citation type="submission" date="2019-12" db="EMBL/GenBank/DDBJ databases">
        <title>Genome sequencing and annotation of Brassica cretica.</title>
        <authorList>
            <person name="Studholme D.J."/>
            <person name="Sarris P."/>
        </authorList>
    </citation>
    <scope>NUCLEOTIDE SEQUENCE</scope>
    <source>
        <strain evidence="2">PFS-109/04</strain>
        <tissue evidence="2">Leaf</tissue>
    </source>
</reference>
<comment type="caution">
    <text evidence="2">The sequence shown here is derived from an EMBL/GenBank/DDBJ whole genome shotgun (WGS) entry which is preliminary data.</text>
</comment>
<evidence type="ECO:0000256" key="1">
    <source>
        <dbReference type="SAM" id="Phobius"/>
    </source>
</evidence>
<evidence type="ECO:0000313" key="2">
    <source>
        <dbReference type="EMBL" id="KAF3602234.1"/>
    </source>
</evidence>
<organism evidence="2 3">
    <name type="scientific">Brassica cretica</name>
    <name type="common">Mustard</name>
    <dbReference type="NCBI Taxonomy" id="69181"/>
    <lineage>
        <taxon>Eukaryota</taxon>
        <taxon>Viridiplantae</taxon>
        <taxon>Streptophyta</taxon>
        <taxon>Embryophyta</taxon>
        <taxon>Tracheophyta</taxon>
        <taxon>Spermatophyta</taxon>
        <taxon>Magnoliopsida</taxon>
        <taxon>eudicotyledons</taxon>
        <taxon>Gunneridae</taxon>
        <taxon>Pentapetalae</taxon>
        <taxon>rosids</taxon>
        <taxon>malvids</taxon>
        <taxon>Brassicales</taxon>
        <taxon>Brassicaceae</taxon>
        <taxon>Brassiceae</taxon>
        <taxon>Brassica</taxon>
    </lineage>
</organism>
<name>A0A8S9SPH9_BRACR</name>
<gene>
    <name evidence="2" type="ORF">F2Q69_00034862</name>
</gene>
<dbReference type="EMBL" id="QGKX02000004">
    <property type="protein sequence ID" value="KAF3602234.1"/>
    <property type="molecule type" value="Genomic_DNA"/>
</dbReference>
<keyword evidence="1" id="KW-0812">Transmembrane</keyword>
<dbReference type="Proteomes" id="UP000712600">
    <property type="component" value="Unassembled WGS sequence"/>
</dbReference>
<keyword evidence="1" id="KW-1133">Transmembrane helix</keyword>
<accession>A0A8S9SPH9</accession>
<evidence type="ECO:0000313" key="3">
    <source>
        <dbReference type="Proteomes" id="UP000712600"/>
    </source>
</evidence>
<feature type="transmembrane region" description="Helical" evidence="1">
    <location>
        <begin position="55"/>
        <end position="76"/>
    </location>
</feature>